<accession>A0A0G0IXI9</accession>
<feature type="binding site" evidence="11">
    <location>
        <position position="193"/>
    </location>
    <ligand>
        <name>UDP-N-acetyl-alpha-D-muramoyl-L-alanyl-D-glutamate</name>
        <dbReference type="ChEBI" id="CHEBI:83900"/>
    </ligand>
</feature>
<evidence type="ECO:0000256" key="8">
    <source>
        <dbReference type="ARBA" id="ARBA00022984"/>
    </source>
</evidence>
<keyword evidence="11" id="KW-0460">Magnesium</keyword>
<organism evidence="15 16">
    <name type="scientific">Candidatus Woesebacteria bacterium GW2011_GWC1_38_13</name>
    <dbReference type="NCBI Taxonomy" id="1618583"/>
    <lineage>
        <taxon>Bacteria</taxon>
        <taxon>Candidatus Woeseibacteriota</taxon>
    </lineage>
</organism>
<evidence type="ECO:0000256" key="9">
    <source>
        <dbReference type="ARBA" id="ARBA00023306"/>
    </source>
</evidence>
<comment type="pathway">
    <text evidence="11">Cell wall biogenesis; peptidoglycan biosynthesis.</text>
</comment>
<dbReference type="GO" id="GO:0000287">
    <property type="term" value="F:magnesium ion binding"/>
    <property type="evidence" value="ECO:0007669"/>
    <property type="project" value="UniProtKB-UniRule"/>
</dbReference>
<dbReference type="EC" id="6.3.2.-" evidence="11"/>
<protein>
    <recommendedName>
        <fullName evidence="11">UDP-N-acetylmuramyl-tripeptide synthetase</fullName>
        <ecNumber evidence="11">6.3.2.-</ecNumber>
    </recommendedName>
    <alternativeName>
        <fullName evidence="11">UDP-MurNAc-tripeptide synthetase</fullName>
    </alternativeName>
</protein>
<evidence type="ECO:0000313" key="15">
    <source>
        <dbReference type="EMBL" id="KKQ55765.1"/>
    </source>
</evidence>
<comment type="PTM">
    <text evidence="11">Carboxylation is probably crucial for Mg(2+) binding and, consequently, for the gamma-phosphate positioning of ATP.</text>
</comment>
<gene>
    <name evidence="11" type="primary">murE</name>
    <name evidence="15" type="ORF">US75_C0014G0014</name>
</gene>
<evidence type="ECO:0000256" key="7">
    <source>
        <dbReference type="ARBA" id="ARBA00022960"/>
    </source>
</evidence>
<dbReference type="InterPro" id="IPR013221">
    <property type="entry name" value="Mur_ligase_cen"/>
</dbReference>
<dbReference type="InterPro" id="IPR000713">
    <property type="entry name" value="Mur_ligase_N"/>
</dbReference>
<dbReference type="GO" id="GO:0005524">
    <property type="term" value="F:ATP binding"/>
    <property type="evidence" value="ECO:0007669"/>
    <property type="project" value="UniProtKB-UniRule"/>
</dbReference>
<keyword evidence="2 11" id="KW-0963">Cytoplasm</keyword>
<keyword evidence="8 11" id="KW-0573">Peptidoglycan synthesis</keyword>
<name>A0A0G0IXI9_9BACT</name>
<dbReference type="EMBL" id="LBUE01000014">
    <property type="protein sequence ID" value="KKQ55765.1"/>
    <property type="molecule type" value="Genomic_DNA"/>
</dbReference>
<keyword evidence="9 11" id="KW-0131">Cell cycle</keyword>
<keyword evidence="3 11" id="KW-0436">Ligase</keyword>
<dbReference type="InterPro" id="IPR018109">
    <property type="entry name" value="Folylpolyglutamate_synth_CS"/>
</dbReference>
<dbReference type="GO" id="GO:0004326">
    <property type="term" value="F:tetrahydrofolylpolyglutamate synthase activity"/>
    <property type="evidence" value="ECO:0007669"/>
    <property type="project" value="InterPro"/>
</dbReference>
<evidence type="ECO:0000259" key="14">
    <source>
        <dbReference type="Pfam" id="PF08245"/>
    </source>
</evidence>
<dbReference type="InterPro" id="IPR036565">
    <property type="entry name" value="Mur-like_cat_sf"/>
</dbReference>
<comment type="function">
    <text evidence="11">Catalyzes the addition of an amino acid to the nucleotide precursor UDP-N-acetylmuramoyl-L-alanyl-D-glutamate (UMAG) in the biosynthesis of bacterial cell-wall peptidoglycan.</text>
</comment>
<dbReference type="Proteomes" id="UP000034096">
    <property type="component" value="Unassembled WGS sequence"/>
</dbReference>
<dbReference type="Gene3D" id="3.40.1190.10">
    <property type="entry name" value="Mur-like, catalytic domain"/>
    <property type="match status" value="1"/>
</dbReference>
<dbReference type="SUPFAM" id="SSF63418">
    <property type="entry name" value="MurE/MurF N-terminal domain"/>
    <property type="match status" value="1"/>
</dbReference>
<evidence type="ECO:0000256" key="3">
    <source>
        <dbReference type="ARBA" id="ARBA00022598"/>
    </source>
</evidence>
<dbReference type="GO" id="GO:0071555">
    <property type="term" value="P:cell wall organization"/>
    <property type="evidence" value="ECO:0007669"/>
    <property type="project" value="UniProtKB-KW"/>
</dbReference>
<dbReference type="UniPathway" id="UPA00219"/>
<keyword evidence="10 11" id="KW-0961">Cell wall biogenesis/degradation</keyword>
<feature type="domain" description="Mur ligase C-terminal" evidence="13">
    <location>
        <begin position="287"/>
        <end position="437"/>
    </location>
</feature>
<dbReference type="Pfam" id="PF08245">
    <property type="entry name" value="Mur_ligase_M"/>
    <property type="match status" value="1"/>
</dbReference>
<keyword evidence="7 11" id="KW-0133">Cell shape</keyword>
<dbReference type="GO" id="GO:0009252">
    <property type="term" value="P:peptidoglycan biosynthetic process"/>
    <property type="evidence" value="ECO:0007669"/>
    <property type="project" value="UniProtKB-UniRule"/>
</dbReference>
<dbReference type="PROSITE" id="PS01011">
    <property type="entry name" value="FOLYLPOLYGLU_SYNT_1"/>
    <property type="match status" value="1"/>
</dbReference>
<dbReference type="InterPro" id="IPR004101">
    <property type="entry name" value="Mur_ligase_C"/>
</dbReference>
<feature type="binding site" evidence="11">
    <location>
        <begin position="116"/>
        <end position="122"/>
    </location>
    <ligand>
        <name>ATP</name>
        <dbReference type="ChEBI" id="CHEBI:30616"/>
    </ligand>
</feature>
<evidence type="ECO:0000259" key="12">
    <source>
        <dbReference type="Pfam" id="PF01225"/>
    </source>
</evidence>
<dbReference type="PANTHER" id="PTHR23135:SF4">
    <property type="entry name" value="UDP-N-ACETYLMURAMOYL-L-ALANYL-D-GLUTAMATE--2,6-DIAMINOPIMELATE LIGASE MURE HOMOLOG, CHLOROPLASTIC"/>
    <property type="match status" value="1"/>
</dbReference>
<keyword evidence="6 11" id="KW-0067">ATP-binding</keyword>
<evidence type="ECO:0000256" key="1">
    <source>
        <dbReference type="ARBA" id="ARBA00005898"/>
    </source>
</evidence>
<feature type="binding site" evidence="11">
    <location>
        <position position="195"/>
    </location>
    <ligand>
        <name>UDP-N-acetyl-alpha-D-muramoyl-L-alanyl-D-glutamate</name>
        <dbReference type="ChEBI" id="CHEBI:83900"/>
    </ligand>
</feature>
<dbReference type="SUPFAM" id="SSF53623">
    <property type="entry name" value="MurD-like peptide ligases, catalytic domain"/>
    <property type="match status" value="1"/>
</dbReference>
<dbReference type="Pfam" id="PF02875">
    <property type="entry name" value="Mur_ligase_C"/>
    <property type="match status" value="1"/>
</dbReference>
<evidence type="ECO:0000256" key="5">
    <source>
        <dbReference type="ARBA" id="ARBA00022741"/>
    </source>
</evidence>
<feature type="modified residue" description="N6-carboxylysine" evidence="11">
    <location>
        <position position="227"/>
    </location>
</feature>
<dbReference type="AlphaFoldDB" id="A0A0G0IXI9"/>
<evidence type="ECO:0000256" key="11">
    <source>
        <dbReference type="HAMAP-Rule" id="MF_00208"/>
    </source>
</evidence>
<feature type="domain" description="Mur ligase central" evidence="14">
    <location>
        <begin position="114"/>
        <end position="236"/>
    </location>
</feature>
<dbReference type="GO" id="GO:0051301">
    <property type="term" value="P:cell division"/>
    <property type="evidence" value="ECO:0007669"/>
    <property type="project" value="UniProtKB-KW"/>
</dbReference>
<dbReference type="GO" id="GO:0008360">
    <property type="term" value="P:regulation of cell shape"/>
    <property type="evidence" value="ECO:0007669"/>
    <property type="project" value="UniProtKB-KW"/>
</dbReference>
<dbReference type="InterPro" id="IPR035911">
    <property type="entry name" value="MurE/MurF_N"/>
</dbReference>
<dbReference type="Gene3D" id="3.90.190.20">
    <property type="entry name" value="Mur ligase, C-terminal domain"/>
    <property type="match status" value="1"/>
</dbReference>
<evidence type="ECO:0000256" key="6">
    <source>
        <dbReference type="ARBA" id="ARBA00022840"/>
    </source>
</evidence>
<comment type="caution">
    <text evidence="11">Lacks conserved residue(s) required for the propagation of feature annotation.</text>
</comment>
<dbReference type="PANTHER" id="PTHR23135">
    <property type="entry name" value="MUR LIGASE FAMILY MEMBER"/>
    <property type="match status" value="1"/>
</dbReference>
<dbReference type="Gene3D" id="3.40.1390.10">
    <property type="entry name" value="MurE/MurF, N-terminal domain"/>
    <property type="match status" value="1"/>
</dbReference>
<comment type="similarity">
    <text evidence="1 11">Belongs to the MurCDEF family. MurE subfamily.</text>
</comment>
<evidence type="ECO:0000259" key="13">
    <source>
        <dbReference type="Pfam" id="PF02875"/>
    </source>
</evidence>
<dbReference type="GO" id="GO:0005737">
    <property type="term" value="C:cytoplasm"/>
    <property type="evidence" value="ECO:0007669"/>
    <property type="project" value="UniProtKB-SubCell"/>
</dbReference>
<feature type="domain" description="Mur ligase N-terminal catalytic" evidence="12">
    <location>
        <begin position="27"/>
        <end position="102"/>
    </location>
</feature>
<feature type="binding site" evidence="11">
    <location>
        <position position="187"/>
    </location>
    <ligand>
        <name>UDP-N-acetyl-alpha-D-muramoyl-L-alanyl-D-glutamate</name>
        <dbReference type="ChEBI" id="CHEBI:83900"/>
    </ligand>
</feature>
<sequence>MKTQDVVKLLRQSGLLISSKIQKNDNIAGVADNSRKVKKGNVFVAIKGFTVDGNDYIKSAILQGANLLVSEKNHKKMIFGETGYIRVKDARKALSLIAAYRYGFPSKKLKIIGVTGTKGKTTSVHIIHHIMQTLGYKVGMVSSIKAVIKNREYDTGAHVTNPGVIEIQKLLSEMVRAGCEYAVLEVSSHGIDQERISGIQFEVTVLTNIYPEHLDYHKTFKNYKQVKMKFIKSGKHQVISPKKTNLNILPGEFNNINIEASIKAVSHFGISKTEALATLSAFKLPEGRLEELVENQPFRVVIDFAHTPDSLEKALKYLRKETSGRLISVFGCAGERDRFKRPIMGGISAKLADISIITSEDPRSENVNQIIDSISDGAISCKAREFTLQNYKAVLRNCDTKFGNSKFIKIPDRKKAIEFAITKVAQKDDTVAFFGKGHEKTMNLDGIHETPWSDIEVVREYIKKLI</sequence>
<dbReference type="InterPro" id="IPR005761">
    <property type="entry name" value="UDP-N-AcMur-Glu-dNH2Pim_ligase"/>
</dbReference>
<keyword evidence="4 11" id="KW-0132">Cell division</keyword>
<reference evidence="15 16" key="1">
    <citation type="journal article" date="2015" name="Nature">
        <title>rRNA introns, odd ribosomes, and small enigmatic genomes across a large radiation of phyla.</title>
        <authorList>
            <person name="Brown C.T."/>
            <person name="Hug L.A."/>
            <person name="Thomas B.C."/>
            <person name="Sharon I."/>
            <person name="Castelle C.J."/>
            <person name="Singh A."/>
            <person name="Wilkins M.J."/>
            <person name="Williams K.H."/>
            <person name="Banfield J.F."/>
        </authorList>
    </citation>
    <scope>NUCLEOTIDE SEQUENCE [LARGE SCALE GENOMIC DNA]</scope>
</reference>
<dbReference type="SUPFAM" id="SSF53244">
    <property type="entry name" value="MurD-like peptide ligases, peptide-binding domain"/>
    <property type="match status" value="1"/>
</dbReference>
<dbReference type="InterPro" id="IPR036615">
    <property type="entry name" value="Mur_ligase_C_dom_sf"/>
</dbReference>
<proteinExistence type="inferred from homology"/>
<dbReference type="Pfam" id="PF01225">
    <property type="entry name" value="Mur_ligase"/>
    <property type="match status" value="1"/>
</dbReference>
<comment type="subcellular location">
    <subcellularLocation>
        <location evidence="11">Cytoplasm</location>
    </subcellularLocation>
</comment>
<comment type="caution">
    <text evidence="15">The sequence shown here is derived from an EMBL/GenBank/DDBJ whole genome shotgun (WGS) entry which is preliminary data.</text>
</comment>
<dbReference type="HAMAP" id="MF_00208">
    <property type="entry name" value="MurE"/>
    <property type="match status" value="1"/>
</dbReference>
<keyword evidence="5 11" id="KW-0547">Nucleotide-binding</keyword>
<evidence type="ECO:0000313" key="16">
    <source>
        <dbReference type="Proteomes" id="UP000034096"/>
    </source>
</evidence>
<evidence type="ECO:0000256" key="10">
    <source>
        <dbReference type="ARBA" id="ARBA00023316"/>
    </source>
</evidence>
<dbReference type="STRING" id="1618583.US75_C0014G0014"/>
<evidence type="ECO:0000256" key="2">
    <source>
        <dbReference type="ARBA" id="ARBA00022490"/>
    </source>
</evidence>
<comment type="cofactor">
    <cofactor evidence="11">
        <name>Mg(2+)</name>
        <dbReference type="ChEBI" id="CHEBI:18420"/>
    </cofactor>
</comment>
<dbReference type="PATRIC" id="fig|1618583.3.peg.641"/>
<feature type="binding site" evidence="11">
    <location>
        <position position="34"/>
    </location>
    <ligand>
        <name>UDP-N-acetyl-alpha-D-muramoyl-L-alanyl-D-glutamate</name>
        <dbReference type="ChEBI" id="CHEBI:83900"/>
    </ligand>
</feature>
<evidence type="ECO:0000256" key="4">
    <source>
        <dbReference type="ARBA" id="ARBA00022618"/>
    </source>
</evidence>